<organism evidence="1 2">
    <name type="scientific">Nephila pilipes</name>
    <name type="common">Giant wood spider</name>
    <name type="synonym">Nephila maculata</name>
    <dbReference type="NCBI Taxonomy" id="299642"/>
    <lineage>
        <taxon>Eukaryota</taxon>
        <taxon>Metazoa</taxon>
        <taxon>Ecdysozoa</taxon>
        <taxon>Arthropoda</taxon>
        <taxon>Chelicerata</taxon>
        <taxon>Arachnida</taxon>
        <taxon>Araneae</taxon>
        <taxon>Araneomorphae</taxon>
        <taxon>Entelegynae</taxon>
        <taxon>Araneoidea</taxon>
        <taxon>Nephilidae</taxon>
        <taxon>Nephila</taxon>
    </lineage>
</organism>
<accession>A0A8X6NCV0</accession>
<dbReference type="InterPro" id="IPR036397">
    <property type="entry name" value="RNaseH_sf"/>
</dbReference>
<dbReference type="Gene3D" id="3.30.420.10">
    <property type="entry name" value="Ribonuclease H-like superfamily/Ribonuclease H"/>
    <property type="match status" value="1"/>
</dbReference>
<comment type="caution">
    <text evidence="1">The sequence shown here is derived from an EMBL/GenBank/DDBJ whole genome shotgun (WGS) entry which is preliminary data.</text>
</comment>
<evidence type="ECO:0000313" key="2">
    <source>
        <dbReference type="Proteomes" id="UP000887013"/>
    </source>
</evidence>
<dbReference type="PANTHER" id="PTHR47326:SF1">
    <property type="entry name" value="HTH PSQ-TYPE DOMAIN-CONTAINING PROTEIN"/>
    <property type="match status" value="1"/>
</dbReference>
<name>A0A8X6NCV0_NEPPI</name>
<dbReference type="EMBL" id="BMAW01008231">
    <property type="protein sequence ID" value="GFT07648.1"/>
    <property type="molecule type" value="Genomic_DNA"/>
</dbReference>
<keyword evidence="2" id="KW-1185">Reference proteome</keyword>
<gene>
    <name evidence="1" type="primary">AVEN_209519_1</name>
    <name evidence="1" type="ORF">NPIL_214251</name>
</gene>
<sequence>MFTMIDNERFDLGCTWFTNKAHFHLNGFSNKQNRRFWGFENPHLCEKKLLHSPKITVLAAVCSRGIFGHFIMRETITSVRYVTILEQFVAIQIALEDQQGIE</sequence>
<dbReference type="OrthoDB" id="6436543at2759"/>
<reference evidence="1" key="1">
    <citation type="submission" date="2020-08" db="EMBL/GenBank/DDBJ databases">
        <title>Multicomponent nature underlies the extraordinary mechanical properties of spider dragline silk.</title>
        <authorList>
            <person name="Kono N."/>
            <person name="Nakamura H."/>
            <person name="Mori M."/>
            <person name="Yoshida Y."/>
            <person name="Ohtoshi R."/>
            <person name="Malay A.D."/>
            <person name="Moran D.A.P."/>
            <person name="Tomita M."/>
            <person name="Numata K."/>
            <person name="Arakawa K."/>
        </authorList>
    </citation>
    <scope>NUCLEOTIDE SEQUENCE</scope>
</reference>
<dbReference type="AlphaFoldDB" id="A0A8X6NCV0"/>
<dbReference type="Proteomes" id="UP000887013">
    <property type="component" value="Unassembled WGS sequence"/>
</dbReference>
<dbReference type="GO" id="GO:0003676">
    <property type="term" value="F:nucleic acid binding"/>
    <property type="evidence" value="ECO:0007669"/>
    <property type="project" value="InterPro"/>
</dbReference>
<dbReference type="PANTHER" id="PTHR47326">
    <property type="entry name" value="TRANSPOSABLE ELEMENT TC3 TRANSPOSASE-LIKE PROTEIN"/>
    <property type="match status" value="1"/>
</dbReference>
<proteinExistence type="predicted"/>
<protein>
    <submittedName>
        <fullName evidence="1">DDE_3 domain-containing protein</fullName>
    </submittedName>
</protein>
<evidence type="ECO:0000313" key="1">
    <source>
        <dbReference type="EMBL" id="GFT07648.1"/>
    </source>
</evidence>